<dbReference type="GO" id="GO:0009307">
    <property type="term" value="P:DNA restriction-modification system"/>
    <property type="evidence" value="ECO:0007669"/>
    <property type="project" value="InterPro"/>
</dbReference>
<keyword evidence="3" id="KW-1185">Reference proteome</keyword>
<dbReference type="InterPro" id="IPR011335">
    <property type="entry name" value="Restrct_endonuc-II-like"/>
</dbReference>
<dbReference type="PANTHER" id="PTHR30015:SF7">
    <property type="entry name" value="TYPE IV METHYL-DIRECTED RESTRICTION ENZYME ECOKMRR"/>
    <property type="match status" value="1"/>
</dbReference>
<feature type="domain" description="Restriction endonuclease type IV Mrr" evidence="1">
    <location>
        <begin position="208"/>
        <end position="304"/>
    </location>
</feature>
<dbReference type="InterPro" id="IPR052906">
    <property type="entry name" value="Type_IV_Methyl-Rstrct_Enzyme"/>
</dbReference>
<dbReference type="AlphaFoldDB" id="A0A7K1GND4"/>
<dbReference type="InterPro" id="IPR007560">
    <property type="entry name" value="Restrct_endonuc_IV_Mrr"/>
</dbReference>
<dbReference type="InterPro" id="IPR011856">
    <property type="entry name" value="tRNA_endonuc-like_dom_sf"/>
</dbReference>
<gene>
    <name evidence="2" type="ORF">GJV77_10515</name>
</gene>
<dbReference type="PANTHER" id="PTHR30015">
    <property type="entry name" value="MRR RESTRICTION SYSTEM PROTEIN"/>
    <property type="match status" value="1"/>
</dbReference>
<accession>A0A7K1GND4</accession>
<comment type="caution">
    <text evidence="2">The sequence shown here is derived from an EMBL/GenBank/DDBJ whole genome shotgun (WGS) entry which is preliminary data.</text>
</comment>
<evidence type="ECO:0000313" key="3">
    <source>
        <dbReference type="Proteomes" id="UP000488936"/>
    </source>
</evidence>
<dbReference type="GO" id="GO:0003677">
    <property type="term" value="F:DNA binding"/>
    <property type="evidence" value="ECO:0007669"/>
    <property type="project" value="InterPro"/>
</dbReference>
<proteinExistence type="predicted"/>
<dbReference type="SUPFAM" id="SSF52980">
    <property type="entry name" value="Restriction endonuclease-like"/>
    <property type="match status" value="1"/>
</dbReference>
<dbReference type="Pfam" id="PF04471">
    <property type="entry name" value="Mrr_cat"/>
    <property type="match status" value="1"/>
</dbReference>
<dbReference type="RefSeq" id="WP_155036337.1">
    <property type="nucleotide sequence ID" value="NZ_JBHTIG010000063.1"/>
</dbReference>
<organism evidence="2 3">
    <name type="scientific">Myroides pelagicus</name>
    <dbReference type="NCBI Taxonomy" id="270914"/>
    <lineage>
        <taxon>Bacteria</taxon>
        <taxon>Pseudomonadati</taxon>
        <taxon>Bacteroidota</taxon>
        <taxon>Flavobacteriia</taxon>
        <taxon>Flavobacteriales</taxon>
        <taxon>Flavobacteriaceae</taxon>
        <taxon>Myroides</taxon>
    </lineage>
</organism>
<name>A0A7K1GND4_9FLAO</name>
<dbReference type="Gene3D" id="3.40.1350.10">
    <property type="match status" value="1"/>
</dbReference>
<evidence type="ECO:0000313" key="2">
    <source>
        <dbReference type="EMBL" id="MTH30328.1"/>
    </source>
</evidence>
<dbReference type="Proteomes" id="UP000488936">
    <property type="component" value="Unassembled WGS sequence"/>
</dbReference>
<reference evidence="2 3" key="1">
    <citation type="journal article" date="2006" name="Int. J. Syst. Evol. Microbiol.">
        <title>Myroides pelagicus sp. nov., isolated from seawater in Thailand.</title>
        <authorList>
            <person name="Yoon J."/>
            <person name="Maneerat S."/>
            <person name="Kawai F."/>
            <person name="Yokota A."/>
        </authorList>
    </citation>
    <scope>NUCLEOTIDE SEQUENCE [LARGE SCALE GENOMIC DNA]</scope>
    <source>
        <strain evidence="2 3">SM1T</strain>
    </source>
</reference>
<protein>
    <recommendedName>
        <fullName evidence="1">Restriction endonuclease type IV Mrr domain-containing protein</fullName>
    </recommendedName>
</protein>
<dbReference type="EMBL" id="WMJY01000023">
    <property type="protein sequence ID" value="MTH30328.1"/>
    <property type="molecule type" value="Genomic_DNA"/>
</dbReference>
<sequence length="330" mass="38658">MGSIVWNLENCVNTILDIIVIKTGIVISEDYLIEILNHDFPNSYFENYSIRKNNAVRIRSEKFDEICWSVRKRLGELEKNSPLFIQNIDKILVWEEQGICYSSLCRKILQMMSDIYNPNNPQFIDPKPIIDQLVSENEYPIEVIVEAFKDILHNQTMSNTIKPVEEILWDGGISLSDLFEKEHIPLKEDEFIDQKFINYLQANPEKLQYMHWRNFERLTAEYFNRQDFEIELGPGSNDGGIDIRVYNTTNKEKPYIIIQCKRHKESHEVKIETVKAFYADLLFEDAEKGLIATTSKIATGGKKAISIRKYPLNYAENKEITDWVNKMSKR</sequence>
<evidence type="ECO:0000259" key="1">
    <source>
        <dbReference type="Pfam" id="PF04471"/>
    </source>
</evidence>
<dbReference type="OrthoDB" id="9803736at2"/>
<dbReference type="GO" id="GO:0015666">
    <property type="term" value="F:restriction endodeoxyribonuclease activity"/>
    <property type="evidence" value="ECO:0007669"/>
    <property type="project" value="TreeGrafter"/>
</dbReference>